<evidence type="ECO:0000313" key="2">
    <source>
        <dbReference type="Proteomes" id="UP001558850"/>
    </source>
</evidence>
<protein>
    <submittedName>
        <fullName evidence="1">Uncharacterized protein</fullName>
    </submittedName>
</protein>
<comment type="caution">
    <text evidence="1">The sequence shown here is derived from an EMBL/GenBank/DDBJ whole genome shotgun (WGS) entry which is preliminary data.</text>
</comment>
<name>A0ACC6UDL8_9BURK</name>
<evidence type="ECO:0000313" key="1">
    <source>
        <dbReference type="EMBL" id="MEX3937741.1"/>
    </source>
</evidence>
<organism evidence="1 2">
    <name type="scientific">Paraburkholderia phymatum</name>
    <dbReference type="NCBI Taxonomy" id="148447"/>
    <lineage>
        <taxon>Bacteria</taxon>
        <taxon>Pseudomonadati</taxon>
        <taxon>Pseudomonadota</taxon>
        <taxon>Betaproteobacteria</taxon>
        <taxon>Burkholderiales</taxon>
        <taxon>Burkholderiaceae</taxon>
        <taxon>Paraburkholderia</taxon>
    </lineage>
</organism>
<accession>A0ACC6UDL8</accession>
<dbReference type="Proteomes" id="UP001558850">
    <property type="component" value="Unassembled WGS sequence"/>
</dbReference>
<dbReference type="EMBL" id="JBFRCH010000065">
    <property type="protein sequence ID" value="MEX3937741.1"/>
    <property type="molecule type" value="Genomic_DNA"/>
</dbReference>
<proteinExistence type="predicted"/>
<gene>
    <name evidence="1" type="ORF">AB4Y32_39565</name>
</gene>
<reference evidence="1" key="1">
    <citation type="submission" date="2024-07" db="EMBL/GenBank/DDBJ databases">
        <title>A survey of Mimosa microsymbionts across Brazilian biomes reveals a high diversity of Paraburkholderia nodulating endemic species, but also that Cupriavidus is common as a symbiont of widespread species.</title>
        <authorList>
            <person name="Rouws L."/>
            <person name="Barauna A."/>
            <person name="Beukes C."/>
            <person name="Rouws J.R.C."/>
            <person name="De Faria S.M."/>
            <person name="Gross E."/>
            <person name="Bueno Dos Reis Junior F."/>
            <person name="Simon M.F."/>
            <person name="Maluk M."/>
            <person name="Odee D.W."/>
            <person name="Kenicer G."/>
            <person name="Young J.P.W."/>
            <person name="Reis V.M."/>
            <person name="Zilli J."/>
            <person name="James E.K."/>
        </authorList>
    </citation>
    <scope>NUCLEOTIDE SEQUENCE</scope>
    <source>
        <strain evidence="1">EG181B</strain>
    </source>
</reference>
<sequence length="171" mass="18716">MRDRPGLTERLKIALTVLGPEDQPLRLGILTAVFEARMMKRFLLNLTTASVLVASTGVSMAHTTPMPATPTTKILAIGTFPPGTDMQLVQHILPTEIRETAQLYLEGKIDQWYSLQDRAGVAFILNVTDVSQAHEMLEALPLGKAHLMTFSLLPIGPLKPLSKLLNPPSPQ</sequence>
<keyword evidence="2" id="KW-1185">Reference proteome</keyword>